<dbReference type="InterPro" id="IPR002550">
    <property type="entry name" value="CNNM"/>
</dbReference>
<name>A0A250JBM6_9BACT</name>
<proteinExistence type="predicted"/>
<gene>
    <name evidence="12" type="ORF">CYFUS_006440</name>
</gene>
<dbReference type="GO" id="GO:0005886">
    <property type="term" value="C:plasma membrane"/>
    <property type="evidence" value="ECO:0007669"/>
    <property type="project" value="UniProtKB-SubCell"/>
</dbReference>
<dbReference type="Pfam" id="PF00571">
    <property type="entry name" value="CBS"/>
    <property type="match status" value="2"/>
</dbReference>
<evidence type="ECO:0000256" key="6">
    <source>
        <dbReference type="ARBA" id="ARBA00023122"/>
    </source>
</evidence>
<dbReference type="FunFam" id="3.10.580.10:FF:000002">
    <property type="entry name" value="Magnesium/cobalt efflux protein CorC"/>
    <property type="match status" value="1"/>
</dbReference>
<dbReference type="CDD" id="cd04590">
    <property type="entry name" value="CBS_pair_CorC_HlyC_assoc"/>
    <property type="match status" value="1"/>
</dbReference>
<keyword evidence="4" id="KW-0677">Repeat</keyword>
<dbReference type="InterPro" id="IPR036318">
    <property type="entry name" value="FAD-bd_PCMH-like_sf"/>
</dbReference>
<evidence type="ECO:0000256" key="7">
    <source>
        <dbReference type="ARBA" id="ARBA00023136"/>
    </source>
</evidence>
<accession>A0A250JBM6</accession>
<feature type="domain" description="CNNM transmembrane" evidence="11">
    <location>
        <begin position="1"/>
        <end position="188"/>
    </location>
</feature>
<evidence type="ECO:0000313" key="13">
    <source>
        <dbReference type="Proteomes" id="UP000217257"/>
    </source>
</evidence>
<dbReference type="SUPFAM" id="SSF54631">
    <property type="entry name" value="CBS-domain pair"/>
    <property type="match status" value="1"/>
</dbReference>
<sequence length="424" mass="46095">MLANGIFAGAELALISIRKTRLQELIEQRSAAARAVKALRDNPERFLATVQIGITVVGSTAAAFGGASIAQRLSGPLEGLGLPARQAESVAFALVVGLVSYLSLVLGELVPKSLALRYAERYALLIGRPLRGLSRLMKPVVWLLTFSSNLVLRLFGDSTSFTESRLSSDELRQLVEEAARSGSVHPRTGEIASRAFDLAELTVTDVMVPRTKVVAIRRHASPEEVRQVLLEQGHSRMPVYEGDLDHISGYVVAKDLLSFALEQQLILLEDVLRPAWFIPDSMRALDALHQMQARRIQLALVVDEQGGLLGLVTMKDLVEELVGNISSEREAPPEHIRREPDGTVLVDAVLPIREVNRAVERLALPEDGNWSTLGGLCLSLAGAIPPAGARFTLADGTVLEVAEASARRVKQVRIHPPPPRNEDT</sequence>
<dbReference type="AlphaFoldDB" id="A0A250JBM6"/>
<comment type="subcellular location">
    <subcellularLocation>
        <location evidence="1">Cell membrane</location>
        <topology evidence="1">Multi-pass membrane protein</topology>
    </subcellularLocation>
</comment>
<evidence type="ECO:0000256" key="3">
    <source>
        <dbReference type="ARBA" id="ARBA00022692"/>
    </source>
</evidence>
<dbReference type="InterPro" id="IPR046342">
    <property type="entry name" value="CBS_dom_sf"/>
</dbReference>
<dbReference type="PROSITE" id="PS51846">
    <property type="entry name" value="CNNM"/>
    <property type="match status" value="1"/>
</dbReference>
<dbReference type="PANTHER" id="PTHR43099:SF5">
    <property type="entry name" value="HLYC_CORC FAMILY TRANSPORTER"/>
    <property type="match status" value="1"/>
</dbReference>
<evidence type="ECO:0000256" key="5">
    <source>
        <dbReference type="ARBA" id="ARBA00022989"/>
    </source>
</evidence>
<evidence type="ECO:0000259" key="10">
    <source>
        <dbReference type="PROSITE" id="PS51371"/>
    </source>
</evidence>
<dbReference type="InterPro" id="IPR000644">
    <property type="entry name" value="CBS_dom"/>
</dbReference>
<reference evidence="12 13" key="1">
    <citation type="submission" date="2017-06" db="EMBL/GenBank/DDBJ databases">
        <title>Sequencing and comparative analysis of myxobacterial genomes.</title>
        <authorList>
            <person name="Rupp O."/>
            <person name="Goesmann A."/>
            <person name="Sogaard-Andersen L."/>
        </authorList>
    </citation>
    <scope>NUCLEOTIDE SEQUENCE [LARGE SCALE GENOMIC DNA]</scope>
    <source>
        <strain evidence="12 13">DSM 52655</strain>
    </source>
</reference>
<evidence type="ECO:0000256" key="2">
    <source>
        <dbReference type="ARBA" id="ARBA00022475"/>
    </source>
</evidence>
<keyword evidence="3 9" id="KW-0812">Transmembrane</keyword>
<dbReference type="InterPro" id="IPR051676">
    <property type="entry name" value="UPF0053_domain"/>
</dbReference>
<keyword evidence="7 9" id="KW-0472">Membrane</keyword>
<dbReference type="SUPFAM" id="SSF56176">
    <property type="entry name" value="FAD-binding/transporter-associated domain-like"/>
    <property type="match status" value="1"/>
</dbReference>
<dbReference type="InterPro" id="IPR016169">
    <property type="entry name" value="FAD-bd_PCMH_sub2"/>
</dbReference>
<dbReference type="PANTHER" id="PTHR43099">
    <property type="entry name" value="UPF0053 PROTEIN YRKA"/>
    <property type="match status" value="1"/>
</dbReference>
<dbReference type="EMBL" id="CP022098">
    <property type="protein sequence ID" value="ATB40978.1"/>
    <property type="molecule type" value="Genomic_DNA"/>
</dbReference>
<dbReference type="Gene3D" id="3.10.580.10">
    <property type="entry name" value="CBS-domain"/>
    <property type="match status" value="1"/>
</dbReference>
<dbReference type="KEGG" id="cfus:CYFUS_006440"/>
<dbReference type="SMART" id="SM01091">
    <property type="entry name" value="CorC_HlyC"/>
    <property type="match status" value="1"/>
</dbReference>
<keyword evidence="6 8" id="KW-0129">CBS domain</keyword>
<dbReference type="Pfam" id="PF01595">
    <property type="entry name" value="CNNM"/>
    <property type="match status" value="1"/>
</dbReference>
<evidence type="ECO:0000259" key="11">
    <source>
        <dbReference type="PROSITE" id="PS51846"/>
    </source>
</evidence>
<dbReference type="Gene3D" id="3.30.465.10">
    <property type="match status" value="1"/>
</dbReference>
<organism evidence="12 13">
    <name type="scientific">Cystobacter fuscus</name>
    <dbReference type="NCBI Taxonomy" id="43"/>
    <lineage>
        <taxon>Bacteria</taxon>
        <taxon>Pseudomonadati</taxon>
        <taxon>Myxococcota</taxon>
        <taxon>Myxococcia</taxon>
        <taxon>Myxococcales</taxon>
        <taxon>Cystobacterineae</taxon>
        <taxon>Archangiaceae</taxon>
        <taxon>Cystobacter</taxon>
    </lineage>
</organism>
<dbReference type="PROSITE" id="PS51371">
    <property type="entry name" value="CBS"/>
    <property type="match status" value="2"/>
</dbReference>
<dbReference type="Pfam" id="PF03471">
    <property type="entry name" value="CorC_HlyC"/>
    <property type="match status" value="1"/>
</dbReference>
<keyword evidence="5 9" id="KW-1133">Transmembrane helix</keyword>
<evidence type="ECO:0000256" key="9">
    <source>
        <dbReference type="PROSITE-ProRule" id="PRU01193"/>
    </source>
</evidence>
<dbReference type="GO" id="GO:0050660">
    <property type="term" value="F:flavin adenine dinucleotide binding"/>
    <property type="evidence" value="ECO:0007669"/>
    <property type="project" value="InterPro"/>
</dbReference>
<feature type="domain" description="CBS" evidence="10">
    <location>
        <begin position="207"/>
        <end position="266"/>
    </location>
</feature>
<protein>
    <submittedName>
        <fullName evidence="12">Hemolysin</fullName>
    </submittedName>
</protein>
<keyword evidence="2" id="KW-1003">Cell membrane</keyword>
<evidence type="ECO:0000256" key="4">
    <source>
        <dbReference type="ARBA" id="ARBA00022737"/>
    </source>
</evidence>
<dbReference type="InterPro" id="IPR005170">
    <property type="entry name" value="Transptr-assoc_dom"/>
</dbReference>
<evidence type="ECO:0000313" key="12">
    <source>
        <dbReference type="EMBL" id="ATB40978.1"/>
    </source>
</evidence>
<feature type="domain" description="CBS" evidence="10">
    <location>
        <begin position="271"/>
        <end position="327"/>
    </location>
</feature>
<dbReference type="InterPro" id="IPR044751">
    <property type="entry name" value="Ion_transp-like_CBS"/>
</dbReference>
<dbReference type="SMART" id="SM00116">
    <property type="entry name" value="CBS"/>
    <property type="match status" value="2"/>
</dbReference>
<evidence type="ECO:0000256" key="8">
    <source>
        <dbReference type="PROSITE-ProRule" id="PRU00703"/>
    </source>
</evidence>
<evidence type="ECO:0000256" key="1">
    <source>
        <dbReference type="ARBA" id="ARBA00004651"/>
    </source>
</evidence>
<dbReference type="Proteomes" id="UP000217257">
    <property type="component" value="Chromosome"/>
</dbReference>